<dbReference type="InterPro" id="IPR007348">
    <property type="entry name" value="CopC_dom"/>
</dbReference>
<dbReference type="SUPFAM" id="SSF81296">
    <property type="entry name" value="E set domains"/>
    <property type="match status" value="1"/>
</dbReference>
<gene>
    <name evidence="9" type="ORF">A374_05081</name>
</gene>
<name>I8UHC1_9BACL</name>
<dbReference type="GO" id="GO:0005886">
    <property type="term" value="C:plasma membrane"/>
    <property type="evidence" value="ECO:0007669"/>
    <property type="project" value="TreeGrafter"/>
</dbReference>
<keyword evidence="2" id="KW-0479">Metal-binding</keyword>
<evidence type="ECO:0000256" key="6">
    <source>
        <dbReference type="SAM" id="Phobius"/>
    </source>
</evidence>
<dbReference type="PANTHER" id="PTHR34820">
    <property type="entry name" value="INNER MEMBRANE PROTEIN YEBZ"/>
    <property type="match status" value="1"/>
</dbReference>
<protein>
    <submittedName>
        <fullName evidence="9">Copper resistance protein</fullName>
    </submittedName>
</protein>
<evidence type="ECO:0000256" key="4">
    <source>
        <dbReference type="ARBA" id="ARBA00023008"/>
    </source>
</evidence>
<keyword evidence="4" id="KW-0186">Copper</keyword>
<dbReference type="GO" id="GO:0042597">
    <property type="term" value="C:periplasmic space"/>
    <property type="evidence" value="ECO:0007669"/>
    <property type="project" value="InterPro"/>
</dbReference>
<dbReference type="EMBL" id="AKKV01000021">
    <property type="protein sequence ID" value="EIT86310.1"/>
    <property type="molecule type" value="Genomic_DNA"/>
</dbReference>
<evidence type="ECO:0000259" key="8">
    <source>
        <dbReference type="Pfam" id="PF04234"/>
    </source>
</evidence>
<evidence type="ECO:0000256" key="7">
    <source>
        <dbReference type="SAM" id="SignalP"/>
    </source>
</evidence>
<keyword evidence="6" id="KW-1133">Transmembrane helix</keyword>
<dbReference type="GO" id="GO:0005507">
    <property type="term" value="F:copper ion binding"/>
    <property type="evidence" value="ECO:0007669"/>
    <property type="project" value="InterPro"/>
</dbReference>
<dbReference type="InterPro" id="IPR014756">
    <property type="entry name" value="Ig_E-set"/>
</dbReference>
<feature type="region of interest" description="Disordered" evidence="5">
    <location>
        <begin position="116"/>
        <end position="144"/>
    </location>
</feature>
<dbReference type="GO" id="GO:0030313">
    <property type="term" value="C:cell envelope"/>
    <property type="evidence" value="ECO:0007669"/>
    <property type="project" value="UniProtKB-SubCell"/>
</dbReference>
<dbReference type="STRING" id="1196324.A374_05081"/>
<dbReference type="OrthoDB" id="2353937at2"/>
<keyword evidence="3 7" id="KW-0732">Signal</keyword>
<dbReference type="PANTHER" id="PTHR34820:SF4">
    <property type="entry name" value="INNER MEMBRANE PROTEIN YEBZ"/>
    <property type="match status" value="1"/>
</dbReference>
<keyword evidence="6" id="KW-0472">Membrane</keyword>
<feature type="domain" description="CopC" evidence="8">
    <location>
        <begin position="23"/>
        <end position="113"/>
    </location>
</feature>
<dbReference type="InterPro" id="IPR032694">
    <property type="entry name" value="CopC/D"/>
</dbReference>
<evidence type="ECO:0000313" key="10">
    <source>
        <dbReference type="Proteomes" id="UP000004080"/>
    </source>
</evidence>
<evidence type="ECO:0000313" key="9">
    <source>
        <dbReference type="EMBL" id="EIT86310.1"/>
    </source>
</evidence>
<evidence type="ECO:0000256" key="5">
    <source>
        <dbReference type="SAM" id="MobiDB-lite"/>
    </source>
</evidence>
<reference evidence="9 10" key="1">
    <citation type="journal article" date="2012" name="J. Bacteriol.">
        <title>Genome of Bacillus macauensis ZFHKF-1, a Long-Chain-Forming Bacterium.</title>
        <authorList>
            <person name="Cai L."/>
            <person name="Zhang T."/>
        </authorList>
    </citation>
    <scope>NUCLEOTIDE SEQUENCE [LARGE SCALE GENOMIC DNA]</scope>
    <source>
        <strain evidence="9 10">ZFHKF-1</strain>
    </source>
</reference>
<dbReference type="Gene3D" id="2.60.40.1220">
    <property type="match status" value="1"/>
</dbReference>
<evidence type="ECO:0000256" key="2">
    <source>
        <dbReference type="ARBA" id="ARBA00022723"/>
    </source>
</evidence>
<comment type="caution">
    <text evidence="9">The sequence shown here is derived from an EMBL/GenBank/DDBJ whole genome shotgun (WGS) entry which is preliminary data.</text>
</comment>
<feature type="transmembrane region" description="Helical" evidence="6">
    <location>
        <begin position="150"/>
        <end position="168"/>
    </location>
</feature>
<dbReference type="eggNOG" id="COG2372">
    <property type="taxonomic scope" value="Bacteria"/>
</dbReference>
<comment type="subcellular location">
    <subcellularLocation>
        <location evidence="1">Cell envelope</location>
    </subcellularLocation>
</comment>
<dbReference type="InterPro" id="IPR014755">
    <property type="entry name" value="Cu-Rt/internalin_Ig-like"/>
</dbReference>
<dbReference type="RefSeq" id="WP_007201115.1">
    <property type="nucleotide sequence ID" value="NZ_AKKV01000021.1"/>
</dbReference>
<keyword evidence="10" id="KW-1185">Reference proteome</keyword>
<dbReference type="Pfam" id="PF04234">
    <property type="entry name" value="CopC"/>
    <property type="match status" value="1"/>
</dbReference>
<feature type="compositionally biased region" description="Basic and acidic residues" evidence="5">
    <location>
        <begin position="125"/>
        <end position="144"/>
    </location>
</feature>
<accession>I8UHC1</accession>
<sequence>MKKYIMLVLLFVVFAGSSKAFAHTGLKQANPSANAVIKKDVKQVMLHFETKIENLSTLSVTKNGQAVDATVSVQGNMMTGTFAKPLENGKYTVTYKIIGADSHKIENSYEFTVDKSSTSKVEPNVTKEEKPAKADQATKSKEEQKDRTPMIAIISVVLILLIIGVVIIRRKK</sequence>
<dbReference type="Proteomes" id="UP000004080">
    <property type="component" value="Unassembled WGS sequence"/>
</dbReference>
<evidence type="ECO:0000256" key="1">
    <source>
        <dbReference type="ARBA" id="ARBA00004196"/>
    </source>
</evidence>
<dbReference type="GO" id="GO:0006825">
    <property type="term" value="P:copper ion transport"/>
    <property type="evidence" value="ECO:0007669"/>
    <property type="project" value="InterPro"/>
</dbReference>
<keyword evidence="6" id="KW-0812">Transmembrane</keyword>
<feature type="chain" id="PRO_5003715466" evidence="7">
    <location>
        <begin position="23"/>
        <end position="172"/>
    </location>
</feature>
<dbReference type="PATRIC" id="fig|1196324.3.peg.1031"/>
<feature type="signal peptide" evidence="7">
    <location>
        <begin position="1"/>
        <end position="22"/>
    </location>
</feature>
<organism evidence="9 10">
    <name type="scientific">Fictibacillus macauensis ZFHKF-1</name>
    <dbReference type="NCBI Taxonomy" id="1196324"/>
    <lineage>
        <taxon>Bacteria</taxon>
        <taxon>Bacillati</taxon>
        <taxon>Bacillota</taxon>
        <taxon>Bacilli</taxon>
        <taxon>Bacillales</taxon>
        <taxon>Fictibacillaceae</taxon>
        <taxon>Fictibacillus</taxon>
    </lineage>
</organism>
<evidence type="ECO:0000256" key="3">
    <source>
        <dbReference type="ARBA" id="ARBA00022729"/>
    </source>
</evidence>
<proteinExistence type="predicted"/>
<dbReference type="GO" id="GO:0046688">
    <property type="term" value="P:response to copper ion"/>
    <property type="evidence" value="ECO:0007669"/>
    <property type="project" value="InterPro"/>
</dbReference>
<dbReference type="AlphaFoldDB" id="I8UHC1"/>